<name>A0A1F8AZD9_9BACT</name>
<dbReference type="EMBL" id="MGHA01000070">
    <property type="protein sequence ID" value="OGM57000.1"/>
    <property type="molecule type" value="Genomic_DNA"/>
</dbReference>
<proteinExistence type="predicted"/>
<evidence type="ECO:0000313" key="1">
    <source>
        <dbReference type="EMBL" id="OGM57000.1"/>
    </source>
</evidence>
<reference evidence="1 2" key="1">
    <citation type="journal article" date="2016" name="Nat. Commun.">
        <title>Thousands of microbial genomes shed light on interconnected biogeochemical processes in an aquifer system.</title>
        <authorList>
            <person name="Anantharaman K."/>
            <person name="Brown C.T."/>
            <person name="Hug L.A."/>
            <person name="Sharon I."/>
            <person name="Castelle C.J."/>
            <person name="Probst A.J."/>
            <person name="Thomas B.C."/>
            <person name="Singh A."/>
            <person name="Wilkins M.J."/>
            <person name="Karaoz U."/>
            <person name="Brodie E.L."/>
            <person name="Williams K.H."/>
            <person name="Hubbard S.S."/>
            <person name="Banfield J.F."/>
        </authorList>
    </citation>
    <scope>NUCLEOTIDE SEQUENCE [LARGE SCALE GENOMIC DNA]</scope>
</reference>
<accession>A0A1F8AZD9</accession>
<evidence type="ECO:0000313" key="2">
    <source>
        <dbReference type="Proteomes" id="UP000177501"/>
    </source>
</evidence>
<dbReference type="Proteomes" id="UP000177501">
    <property type="component" value="Unassembled WGS sequence"/>
</dbReference>
<protein>
    <submittedName>
        <fullName evidence="1">Uncharacterized protein</fullName>
    </submittedName>
</protein>
<dbReference type="STRING" id="1802514.A2955_05290"/>
<organism evidence="1 2">
    <name type="scientific">Candidatus Woesebacteria bacterium RIFCSPLOWO2_01_FULL_37_19</name>
    <dbReference type="NCBI Taxonomy" id="1802514"/>
    <lineage>
        <taxon>Bacteria</taxon>
        <taxon>Candidatus Woeseibacteriota</taxon>
    </lineage>
</organism>
<dbReference type="AlphaFoldDB" id="A0A1F8AZD9"/>
<sequence>MYNWNIDTSKWDKKSSSYQIWRLEQLINFGLNGSKLDPVLTRKYWSKLDLDPYRKKFIKLILWPKHS</sequence>
<comment type="caution">
    <text evidence="1">The sequence shown here is derived from an EMBL/GenBank/DDBJ whole genome shotgun (WGS) entry which is preliminary data.</text>
</comment>
<gene>
    <name evidence="1" type="ORF">A2955_05290</name>
</gene>